<dbReference type="SUPFAM" id="SSF144000">
    <property type="entry name" value="Oxysterol-binding protein-like"/>
    <property type="match status" value="1"/>
</dbReference>
<organism evidence="1 2">
    <name type="scientific">Rotaria magnacalcarata</name>
    <dbReference type="NCBI Taxonomy" id="392030"/>
    <lineage>
        <taxon>Eukaryota</taxon>
        <taxon>Metazoa</taxon>
        <taxon>Spiralia</taxon>
        <taxon>Gnathifera</taxon>
        <taxon>Rotifera</taxon>
        <taxon>Eurotatoria</taxon>
        <taxon>Bdelloidea</taxon>
        <taxon>Philodinida</taxon>
        <taxon>Philodinidae</taxon>
        <taxon>Rotaria</taxon>
    </lineage>
</organism>
<accession>A0A8S2VT92</accession>
<feature type="non-terminal residue" evidence="1">
    <location>
        <position position="58"/>
    </location>
</feature>
<comment type="caution">
    <text evidence="1">The sequence shown here is derived from an EMBL/GenBank/DDBJ whole genome shotgun (WGS) entry which is preliminary data.</text>
</comment>
<dbReference type="AlphaFoldDB" id="A0A8S2VT92"/>
<dbReference type="GO" id="GO:0008289">
    <property type="term" value="F:lipid binding"/>
    <property type="evidence" value="ECO:0007669"/>
    <property type="project" value="InterPro"/>
</dbReference>
<evidence type="ECO:0000313" key="1">
    <source>
        <dbReference type="EMBL" id="CAF4416024.1"/>
    </source>
</evidence>
<dbReference type="Gene3D" id="2.40.160.120">
    <property type="match status" value="1"/>
</dbReference>
<dbReference type="Pfam" id="PF01237">
    <property type="entry name" value="Oxysterol_BP"/>
    <property type="match status" value="1"/>
</dbReference>
<dbReference type="EMBL" id="CAJOBH010059140">
    <property type="protein sequence ID" value="CAF4416024.1"/>
    <property type="molecule type" value="Genomic_DNA"/>
</dbReference>
<dbReference type="Proteomes" id="UP000681967">
    <property type="component" value="Unassembled WGS sequence"/>
</dbReference>
<gene>
    <name evidence="1" type="ORF">BYL167_LOCUS32224</name>
</gene>
<sequence>MKAIINFKPYSWSSKELHKVEGFIFDSQKHKLRGLYGYWTDSLYSIDIERFEVFLKQQ</sequence>
<reference evidence="1" key="1">
    <citation type="submission" date="2021-02" db="EMBL/GenBank/DDBJ databases">
        <authorList>
            <person name="Nowell W R."/>
        </authorList>
    </citation>
    <scope>NUCLEOTIDE SEQUENCE</scope>
</reference>
<name>A0A8S2VT92_9BILA</name>
<protein>
    <submittedName>
        <fullName evidence="1">Uncharacterized protein</fullName>
    </submittedName>
</protein>
<evidence type="ECO:0000313" key="2">
    <source>
        <dbReference type="Proteomes" id="UP000681967"/>
    </source>
</evidence>
<dbReference type="InterPro" id="IPR037239">
    <property type="entry name" value="OSBP_sf"/>
</dbReference>
<dbReference type="InterPro" id="IPR000648">
    <property type="entry name" value="Oxysterol-bd"/>
</dbReference>
<proteinExistence type="predicted"/>